<evidence type="ECO:0000313" key="3">
    <source>
        <dbReference type="Proteomes" id="UP000307507"/>
    </source>
</evidence>
<proteinExistence type="predicted"/>
<keyword evidence="1" id="KW-0812">Transmembrane</keyword>
<dbReference type="Pfam" id="PF06912">
    <property type="entry name" value="DUF1275"/>
    <property type="match status" value="1"/>
</dbReference>
<feature type="transmembrane region" description="Helical" evidence="1">
    <location>
        <begin position="59"/>
        <end position="80"/>
    </location>
</feature>
<gene>
    <name evidence="2" type="ORF">E6C50_01055</name>
</gene>
<dbReference type="Proteomes" id="UP000307507">
    <property type="component" value="Unassembled WGS sequence"/>
</dbReference>
<dbReference type="PANTHER" id="PTHR37314:SF4">
    <property type="entry name" value="UPF0700 TRANSMEMBRANE PROTEIN YOAK"/>
    <property type="match status" value="1"/>
</dbReference>
<sequence length="243" mass="27367">MFRHKGSGRTHSYNLKLASILSGVAGTVNITSVLSVSTLTTNITGHFAFLSEEIFERNFNAAFIVLSYIFSFLLGAFTSGLMTEIASRKKHYLSYVIPISLEISILLAAGLSQIFFPKILQEYQMLLSNALLFAMGLQNALVTKISDSVVRTTHLTGLFTDLGINLSQLFFIKGNDNDIKVKRSIFLKLAIITCFFLGGLIGGFLYIYFNLKTLLFPAALLLFALWYDRILFRYYSLKRKLRH</sequence>
<dbReference type="PANTHER" id="PTHR37314">
    <property type="entry name" value="SLR0142 PROTEIN"/>
    <property type="match status" value="1"/>
</dbReference>
<evidence type="ECO:0000256" key="1">
    <source>
        <dbReference type="SAM" id="Phobius"/>
    </source>
</evidence>
<organism evidence="2 3">
    <name type="scientific">Flavobacterium supellecticarium</name>
    <dbReference type="NCBI Taxonomy" id="2565924"/>
    <lineage>
        <taxon>Bacteria</taxon>
        <taxon>Pseudomonadati</taxon>
        <taxon>Bacteroidota</taxon>
        <taxon>Flavobacteriia</taxon>
        <taxon>Flavobacteriales</taxon>
        <taxon>Flavobacteriaceae</taxon>
        <taxon>Flavobacterium</taxon>
    </lineage>
</organism>
<feature type="transmembrane region" description="Helical" evidence="1">
    <location>
        <begin position="185"/>
        <end position="208"/>
    </location>
</feature>
<evidence type="ECO:0000313" key="2">
    <source>
        <dbReference type="EMBL" id="THF53518.1"/>
    </source>
</evidence>
<feature type="transmembrane region" description="Helical" evidence="1">
    <location>
        <begin position="214"/>
        <end position="232"/>
    </location>
</feature>
<dbReference type="AlphaFoldDB" id="A0A4S4A593"/>
<dbReference type="InterPro" id="IPR010699">
    <property type="entry name" value="DUF1275"/>
</dbReference>
<dbReference type="EMBL" id="SSNZ01000001">
    <property type="protein sequence ID" value="THF53518.1"/>
    <property type="molecule type" value="Genomic_DNA"/>
</dbReference>
<protein>
    <submittedName>
        <fullName evidence="2">DUF1275 domain-containing protein</fullName>
    </submittedName>
</protein>
<reference evidence="2 3" key="1">
    <citation type="submission" date="2019-04" db="EMBL/GenBank/DDBJ databases">
        <title>Flavobacterium sp. nov. isolated from construction timber.</title>
        <authorList>
            <person name="Lin S.-Y."/>
            <person name="Chang C.-T."/>
            <person name="Young C.-C."/>
        </authorList>
    </citation>
    <scope>NUCLEOTIDE SEQUENCE [LARGE SCALE GENOMIC DNA]</scope>
    <source>
        <strain evidence="2 3">CC-CTC003</strain>
    </source>
</reference>
<accession>A0A4S4A593</accession>
<dbReference type="OrthoDB" id="270162at2"/>
<feature type="transmembrane region" description="Helical" evidence="1">
    <location>
        <begin position="123"/>
        <end position="142"/>
    </location>
</feature>
<keyword evidence="1" id="KW-0472">Membrane</keyword>
<name>A0A4S4A593_9FLAO</name>
<keyword evidence="1" id="KW-1133">Transmembrane helix</keyword>
<keyword evidence="3" id="KW-1185">Reference proteome</keyword>
<comment type="caution">
    <text evidence="2">The sequence shown here is derived from an EMBL/GenBank/DDBJ whole genome shotgun (WGS) entry which is preliminary data.</text>
</comment>
<feature type="transmembrane region" description="Helical" evidence="1">
    <location>
        <begin position="92"/>
        <end position="111"/>
    </location>
</feature>